<keyword evidence="3" id="KW-1185">Reference proteome</keyword>
<dbReference type="Pfam" id="PF00535">
    <property type="entry name" value="Glycos_transf_2"/>
    <property type="match status" value="1"/>
</dbReference>
<dbReference type="EMBL" id="JAEKNR010000242">
    <property type="protein sequence ID" value="MBJ7601396.1"/>
    <property type="molecule type" value="Genomic_DNA"/>
</dbReference>
<accession>A0A934KDM7</accession>
<dbReference type="SUPFAM" id="SSF53448">
    <property type="entry name" value="Nucleotide-diphospho-sugar transferases"/>
    <property type="match status" value="1"/>
</dbReference>
<organism evidence="2 3">
    <name type="scientific">Candidatus Nephthysia bennettiae</name>
    <dbReference type="NCBI Taxonomy" id="3127016"/>
    <lineage>
        <taxon>Bacteria</taxon>
        <taxon>Bacillati</taxon>
        <taxon>Candidatus Dormiibacterota</taxon>
        <taxon>Candidatus Dormibacteria</taxon>
        <taxon>Candidatus Dormibacterales</taxon>
        <taxon>Candidatus Dormibacteraceae</taxon>
        <taxon>Candidatus Nephthysia</taxon>
    </lineage>
</organism>
<proteinExistence type="predicted"/>
<dbReference type="Proteomes" id="UP000612893">
    <property type="component" value="Unassembled WGS sequence"/>
</dbReference>
<protein>
    <submittedName>
        <fullName evidence="2">Glycosyltransferase</fullName>
    </submittedName>
</protein>
<dbReference type="AlphaFoldDB" id="A0A934KDM7"/>
<reference evidence="2" key="1">
    <citation type="submission" date="2020-10" db="EMBL/GenBank/DDBJ databases">
        <title>Ca. Dormibacterota MAGs.</title>
        <authorList>
            <person name="Montgomery K."/>
        </authorList>
    </citation>
    <scope>NUCLEOTIDE SEQUENCE [LARGE SCALE GENOMIC DNA]</scope>
    <source>
        <strain evidence="2">SC8812_S17_10</strain>
    </source>
</reference>
<evidence type="ECO:0000313" key="2">
    <source>
        <dbReference type="EMBL" id="MBJ7601396.1"/>
    </source>
</evidence>
<dbReference type="PANTHER" id="PTHR48090:SF7">
    <property type="entry name" value="RFBJ PROTEIN"/>
    <property type="match status" value="1"/>
</dbReference>
<dbReference type="InterPro" id="IPR050256">
    <property type="entry name" value="Glycosyltransferase_2"/>
</dbReference>
<comment type="caution">
    <text evidence="2">The sequence shown here is derived from an EMBL/GenBank/DDBJ whole genome shotgun (WGS) entry which is preliminary data.</text>
</comment>
<dbReference type="InterPro" id="IPR001173">
    <property type="entry name" value="Glyco_trans_2-like"/>
</dbReference>
<dbReference type="InterPro" id="IPR029044">
    <property type="entry name" value="Nucleotide-diphossugar_trans"/>
</dbReference>
<dbReference type="Gene3D" id="3.90.550.10">
    <property type="entry name" value="Spore Coat Polysaccharide Biosynthesis Protein SpsA, Chain A"/>
    <property type="match status" value="1"/>
</dbReference>
<feature type="domain" description="Glycosyltransferase 2-like" evidence="1">
    <location>
        <begin position="8"/>
        <end position="170"/>
    </location>
</feature>
<evidence type="ECO:0000259" key="1">
    <source>
        <dbReference type="Pfam" id="PF00535"/>
    </source>
</evidence>
<name>A0A934KDM7_9BACT</name>
<evidence type="ECO:0000313" key="3">
    <source>
        <dbReference type="Proteomes" id="UP000612893"/>
    </source>
</evidence>
<sequence>MTAQVDLSVIVPAYREGPRIHDNLKRLLSELDPIGCAYEVIVVSDGNGDQTEAEVARLGSPKVRLLAYATNMGKGYALSLGALRSQGDLVTFIDADMELDPRAISRFIDLMKRDGEDIVIGSKRHPDSRVNYPVLRRLQSRCYQALVQLLFDLQVRDTQTGLKLFRRDVLVDALPLLAVKRFAFDLELLVVAHHLGYRRPAEAPIELTFQFQSTVRPQTVFQILWDTAAVFYRLRILNHYDRRRVELAQSLAADAKRTKTSQG</sequence>
<dbReference type="PANTHER" id="PTHR48090">
    <property type="entry name" value="UNDECAPRENYL-PHOSPHATE 4-DEOXY-4-FORMAMIDO-L-ARABINOSE TRANSFERASE-RELATED"/>
    <property type="match status" value="1"/>
</dbReference>
<dbReference type="RefSeq" id="WP_338205615.1">
    <property type="nucleotide sequence ID" value="NZ_JAEKNR010000242.1"/>
</dbReference>
<gene>
    <name evidence="2" type="ORF">JF922_25400</name>
</gene>